<dbReference type="AlphaFoldDB" id="A0A381ZU45"/>
<accession>A0A381ZU45</accession>
<feature type="non-terminal residue" evidence="5">
    <location>
        <position position="1"/>
    </location>
</feature>
<comment type="similarity">
    <text evidence="1">Belongs to the ATP-dependent AMP-binding enzyme family.</text>
</comment>
<gene>
    <name evidence="5" type="ORF">METZ01_LOCUS145672</name>
</gene>
<sequence>VCELLFKKTEENPNKKFLICPGEKHEEFTYSEFKTIVNQTSQFLIKSGLKKNDKISLIFHNSSEFLILYFAGLCCGLTIVPINPDMSSREIKYIIEDSHSKTIFYSNTLESKINKIRDSLSNTNFKKTKSIKDLISSFYTKKKIECNQTSLHDIAVIIYTSGTTGNPKGVILSHLNLLSDAMGISERFKFTKDSRCLCILPLFHNNGQVTTLLAPLYAGASTVIIKGKISLYAFWFLVNEYQATWTSVMASILSILLSLPNERKDSSLTGILCGGQILTRSVQNQFEKRFNVPIFEGYGLTETTSFSCINNYPAESRKIGSIGKPLQINEMSILNENSQEVTENIEGEICIRGYNVANGYLGDTKMNHAFRDGWFHSGDYGTKDKDGNFYFHGRKDSLIIKGGENIYPAELENVLYKHPDIDECAVIGIPDKLLGEDICAFVKIKDKSQLTKNDLEKFCKDKITSYKQPKKIIIINNLVDLNEIPKGPTKKILYRKLKEYYQNSL</sequence>
<keyword evidence="2" id="KW-0436">Ligase</keyword>
<dbReference type="InterPro" id="IPR000873">
    <property type="entry name" value="AMP-dep_synth/lig_dom"/>
</dbReference>
<evidence type="ECO:0000259" key="3">
    <source>
        <dbReference type="Pfam" id="PF00501"/>
    </source>
</evidence>
<dbReference type="InterPro" id="IPR042099">
    <property type="entry name" value="ANL_N_sf"/>
</dbReference>
<organism evidence="5">
    <name type="scientific">marine metagenome</name>
    <dbReference type="NCBI Taxonomy" id="408172"/>
    <lineage>
        <taxon>unclassified sequences</taxon>
        <taxon>metagenomes</taxon>
        <taxon>ecological metagenomes</taxon>
    </lineage>
</organism>
<evidence type="ECO:0000259" key="4">
    <source>
        <dbReference type="Pfam" id="PF13193"/>
    </source>
</evidence>
<feature type="domain" description="AMP-dependent synthetase/ligase" evidence="3">
    <location>
        <begin position="7"/>
        <end position="361"/>
    </location>
</feature>
<dbReference type="GO" id="GO:0006631">
    <property type="term" value="P:fatty acid metabolic process"/>
    <property type="evidence" value="ECO:0007669"/>
    <property type="project" value="TreeGrafter"/>
</dbReference>
<feature type="domain" description="AMP-binding enzyme C-terminal" evidence="4">
    <location>
        <begin position="410"/>
        <end position="478"/>
    </location>
</feature>
<evidence type="ECO:0000256" key="1">
    <source>
        <dbReference type="ARBA" id="ARBA00006432"/>
    </source>
</evidence>
<dbReference type="Gene3D" id="3.30.300.30">
    <property type="match status" value="1"/>
</dbReference>
<evidence type="ECO:0000256" key="2">
    <source>
        <dbReference type="ARBA" id="ARBA00022598"/>
    </source>
</evidence>
<dbReference type="InterPro" id="IPR045851">
    <property type="entry name" value="AMP-bd_C_sf"/>
</dbReference>
<dbReference type="EMBL" id="UINC01022688">
    <property type="protein sequence ID" value="SVA92818.1"/>
    <property type="molecule type" value="Genomic_DNA"/>
</dbReference>
<proteinExistence type="inferred from homology"/>
<evidence type="ECO:0008006" key="6">
    <source>
        <dbReference type="Google" id="ProtNLM"/>
    </source>
</evidence>
<name>A0A381ZU45_9ZZZZ</name>
<protein>
    <recommendedName>
        <fullName evidence="6">AMP-dependent synthetase/ligase domain-containing protein</fullName>
    </recommendedName>
</protein>
<dbReference type="PANTHER" id="PTHR43201">
    <property type="entry name" value="ACYL-COA SYNTHETASE"/>
    <property type="match status" value="1"/>
</dbReference>
<dbReference type="PROSITE" id="PS00455">
    <property type="entry name" value="AMP_BINDING"/>
    <property type="match status" value="1"/>
</dbReference>
<dbReference type="GO" id="GO:0031956">
    <property type="term" value="F:medium-chain fatty acid-CoA ligase activity"/>
    <property type="evidence" value="ECO:0007669"/>
    <property type="project" value="TreeGrafter"/>
</dbReference>
<dbReference type="Pfam" id="PF00501">
    <property type="entry name" value="AMP-binding"/>
    <property type="match status" value="1"/>
</dbReference>
<dbReference type="InterPro" id="IPR025110">
    <property type="entry name" value="AMP-bd_C"/>
</dbReference>
<dbReference type="FunFam" id="3.30.300.30:FF:000008">
    <property type="entry name" value="2,3-dihydroxybenzoate-AMP ligase"/>
    <property type="match status" value="1"/>
</dbReference>
<evidence type="ECO:0000313" key="5">
    <source>
        <dbReference type="EMBL" id="SVA92818.1"/>
    </source>
</evidence>
<dbReference type="InterPro" id="IPR020845">
    <property type="entry name" value="AMP-binding_CS"/>
</dbReference>
<dbReference type="PANTHER" id="PTHR43201:SF5">
    <property type="entry name" value="MEDIUM-CHAIN ACYL-COA LIGASE ACSF2, MITOCHONDRIAL"/>
    <property type="match status" value="1"/>
</dbReference>
<dbReference type="Pfam" id="PF13193">
    <property type="entry name" value="AMP-binding_C"/>
    <property type="match status" value="1"/>
</dbReference>
<dbReference type="SUPFAM" id="SSF56801">
    <property type="entry name" value="Acetyl-CoA synthetase-like"/>
    <property type="match status" value="1"/>
</dbReference>
<reference evidence="5" key="1">
    <citation type="submission" date="2018-05" db="EMBL/GenBank/DDBJ databases">
        <authorList>
            <person name="Lanie J.A."/>
            <person name="Ng W.-L."/>
            <person name="Kazmierczak K.M."/>
            <person name="Andrzejewski T.M."/>
            <person name="Davidsen T.M."/>
            <person name="Wayne K.J."/>
            <person name="Tettelin H."/>
            <person name="Glass J.I."/>
            <person name="Rusch D."/>
            <person name="Podicherti R."/>
            <person name="Tsui H.-C.T."/>
            <person name="Winkler M.E."/>
        </authorList>
    </citation>
    <scope>NUCLEOTIDE SEQUENCE</scope>
</reference>
<dbReference type="Gene3D" id="3.40.50.12780">
    <property type="entry name" value="N-terminal domain of ligase-like"/>
    <property type="match status" value="1"/>
</dbReference>